<organism evidence="1 2">
    <name type="scientific">Ambrosia artemisiifolia</name>
    <name type="common">Common ragweed</name>
    <dbReference type="NCBI Taxonomy" id="4212"/>
    <lineage>
        <taxon>Eukaryota</taxon>
        <taxon>Viridiplantae</taxon>
        <taxon>Streptophyta</taxon>
        <taxon>Embryophyta</taxon>
        <taxon>Tracheophyta</taxon>
        <taxon>Spermatophyta</taxon>
        <taxon>Magnoliopsida</taxon>
        <taxon>eudicotyledons</taxon>
        <taxon>Gunneridae</taxon>
        <taxon>Pentapetalae</taxon>
        <taxon>asterids</taxon>
        <taxon>campanulids</taxon>
        <taxon>Asterales</taxon>
        <taxon>Asteraceae</taxon>
        <taxon>Asteroideae</taxon>
        <taxon>Heliantheae alliance</taxon>
        <taxon>Heliantheae</taxon>
        <taxon>Ambrosia</taxon>
    </lineage>
</organism>
<evidence type="ECO:0000313" key="1">
    <source>
        <dbReference type="EMBL" id="KAI7737992.1"/>
    </source>
</evidence>
<reference evidence="1" key="1">
    <citation type="submission" date="2022-06" db="EMBL/GenBank/DDBJ databases">
        <title>Uncovering the hologenomic basis of an extraordinary plant invasion.</title>
        <authorList>
            <person name="Bieker V.C."/>
            <person name="Martin M.D."/>
            <person name="Gilbert T."/>
            <person name="Hodgins K."/>
            <person name="Battlay P."/>
            <person name="Petersen B."/>
            <person name="Wilson J."/>
        </authorList>
    </citation>
    <scope>NUCLEOTIDE SEQUENCE</scope>
    <source>
        <strain evidence="1">AA19_3_7</strain>
        <tissue evidence="1">Leaf</tissue>
    </source>
</reference>
<evidence type="ECO:0000313" key="2">
    <source>
        <dbReference type="Proteomes" id="UP001206925"/>
    </source>
</evidence>
<proteinExistence type="predicted"/>
<gene>
    <name evidence="1" type="ORF">M8C21_026163</name>
</gene>
<sequence length="35" mass="4197">MGFCLFLRIKKLVRCYNFLFISPLHACRRCSFQQG</sequence>
<protein>
    <submittedName>
        <fullName evidence="1">Uncharacterized protein</fullName>
    </submittedName>
</protein>
<comment type="caution">
    <text evidence="1">The sequence shown here is derived from an EMBL/GenBank/DDBJ whole genome shotgun (WGS) entry which is preliminary data.</text>
</comment>
<keyword evidence="2" id="KW-1185">Reference proteome</keyword>
<name>A0AAD5CAB4_AMBAR</name>
<dbReference type="AlphaFoldDB" id="A0AAD5CAB4"/>
<dbReference type="Proteomes" id="UP001206925">
    <property type="component" value="Unassembled WGS sequence"/>
</dbReference>
<dbReference type="EMBL" id="JAMZMK010008914">
    <property type="protein sequence ID" value="KAI7737992.1"/>
    <property type="molecule type" value="Genomic_DNA"/>
</dbReference>
<accession>A0AAD5CAB4</accession>